<dbReference type="Proteomes" id="UP000660729">
    <property type="component" value="Unassembled WGS sequence"/>
</dbReference>
<evidence type="ECO:0000313" key="2">
    <source>
        <dbReference type="EMBL" id="KAF7196009.1"/>
    </source>
</evidence>
<organism evidence="2 3">
    <name type="scientific">Pseudocercospora fuligena</name>
    <dbReference type="NCBI Taxonomy" id="685502"/>
    <lineage>
        <taxon>Eukaryota</taxon>
        <taxon>Fungi</taxon>
        <taxon>Dikarya</taxon>
        <taxon>Ascomycota</taxon>
        <taxon>Pezizomycotina</taxon>
        <taxon>Dothideomycetes</taxon>
        <taxon>Dothideomycetidae</taxon>
        <taxon>Mycosphaerellales</taxon>
        <taxon>Mycosphaerellaceae</taxon>
        <taxon>Pseudocercospora</taxon>
    </lineage>
</organism>
<dbReference type="OrthoDB" id="10250488at2759"/>
<dbReference type="EMBL" id="JABCIY010000032">
    <property type="protein sequence ID" value="KAF7196009.1"/>
    <property type="molecule type" value="Genomic_DNA"/>
</dbReference>
<gene>
    <name evidence="2" type="ORF">HII31_02635</name>
</gene>
<feature type="compositionally biased region" description="Polar residues" evidence="1">
    <location>
        <begin position="61"/>
        <end position="70"/>
    </location>
</feature>
<feature type="compositionally biased region" description="Basic residues" evidence="1">
    <location>
        <begin position="74"/>
        <end position="85"/>
    </location>
</feature>
<protein>
    <submittedName>
        <fullName evidence="2">Uncharacterized protein</fullName>
    </submittedName>
</protein>
<sequence length="85" mass="8919">AKANAPAKISVPAVSFVGLASDPDPHFPNLTLTSRNPPPPISISHTINRPATIPPRCLRKSPTSSLTISDTPKKNAKGKRVAKSS</sequence>
<evidence type="ECO:0000313" key="3">
    <source>
        <dbReference type="Proteomes" id="UP000660729"/>
    </source>
</evidence>
<feature type="region of interest" description="Disordered" evidence="1">
    <location>
        <begin position="20"/>
        <end position="85"/>
    </location>
</feature>
<feature type="non-terminal residue" evidence="2">
    <location>
        <position position="1"/>
    </location>
</feature>
<keyword evidence="3" id="KW-1185">Reference proteome</keyword>
<proteinExistence type="predicted"/>
<accession>A0A8H6RRR5</accession>
<evidence type="ECO:0000256" key="1">
    <source>
        <dbReference type="SAM" id="MobiDB-lite"/>
    </source>
</evidence>
<name>A0A8H6RRR5_9PEZI</name>
<reference evidence="2" key="1">
    <citation type="submission" date="2020-04" db="EMBL/GenBank/DDBJ databases">
        <title>Draft genome resource of the tomato pathogen Pseudocercospora fuligena.</title>
        <authorList>
            <person name="Zaccaron A."/>
        </authorList>
    </citation>
    <scope>NUCLEOTIDE SEQUENCE</scope>
    <source>
        <strain evidence="2">PF001</strain>
    </source>
</reference>
<comment type="caution">
    <text evidence="2">The sequence shown here is derived from an EMBL/GenBank/DDBJ whole genome shotgun (WGS) entry which is preliminary data.</text>
</comment>
<dbReference type="AlphaFoldDB" id="A0A8H6RRR5"/>